<name>A0A0P1F5T8_9RHOB</name>
<protein>
    <submittedName>
        <fullName evidence="2">Uncharacterized protein</fullName>
    </submittedName>
</protein>
<keyword evidence="1" id="KW-0175">Coiled coil</keyword>
<dbReference type="EMBL" id="CYPU01000071">
    <property type="protein sequence ID" value="CUH49770.1"/>
    <property type="molecule type" value="Genomic_DNA"/>
</dbReference>
<feature type="coiled-coil region" evidence="1">
    <location>
        <begin position="72"/>
        <end position="133"/>
    </location>
</feature>
<reference evidence="2 3" key="1">
    <citation type="submission" date="2015-09" db="EMBL/GenBank/DDBJ databases">
        <authorList>
            <consortium name="Swine Surveillance"/>
        </authorList>
    </citation>
    <scope>NUCLEOTIDE SEQUENCE [LARGE SCALE GENOMIC DNA]</scope>
    <source>
        <strain evidence="2 3">CECT 4292</strain>
    </source>
</reference>
<evidence type="ECO:0000256" key="1">
    <source>
        <dbReference type="SAM" id="Coils"/>
    </source>
</evidence>
<organism evidence="2 3">
    <name type="scientific">Ruegeria atlantica</name>
    <dbReference type="NCBI Taxonomy" id="81569"/>
    <lineage>
        <taxon>Bacteria</taxon>
        <taxon>Pseudomonadati</taxon>
        <taxon>Pseudomonadota</taxon>
        <taxon>Alphaproteobacteria</taxon>
        <taxon>Rhodobacterales</taxon>
        <taxon>Roseobacteraceae</taxon>
        <taxon>Ruegeria</taxon>
    </lineage>
</organism>
<gene>
    <name evidence="2" type="ORF">RUA4292_03967</name>
</gene>
<evidence type="ECO:0000313" key="3">
    <source>
        <dbReference type="Proteomes" id="UP000050783"/>
    </source>
</evidence>
<dbReference type="Proteomes" id="UP000050783">
    <property type="component" value="Unassembled WGS sequence"/>
</dbReference>
<dbReference type="AlphaFoldDB" id="A0A0P1F5T8"/>
<evidence type="ECO:0000313" key="2">
    <source>
        <dbReference type="EMBL" id="CUH49770.1"/>
    </source>
</evidence>
<accession>A0A0P1F5T8</accession>
<sequence>MGSPNNRRAFLVDKLGYESGNQTNTNNEKPIGLFPWEKLSNLSTYDERREAQYRPLIATFVTEYQAEYNRLAGNIEKDRSKAERKLSGVKRKINQMTVRICEGMFNESMKDKLTTLEQEKASIEMELETMDAEVPVRLYPGLSDVYRAKVAKLTESLNDPNLRTAAAEHIRSLISEIRMVPEGDSLQIELVGELAGLMALSEKQNARSDATGGSVTLKCVFKTIS</sequence>
<proteinExistence type="predicted"/>